<feature type="region of interest" description="Disordered" evidence="1">
    <location>
        <begin position="1"/>
        <end position="62"/>
    </location>
</feature>
<dbReference type="Proteomes" id="UP000886595">
    <property type="component" value="Unassembled WGS sequence"/>
</dbReference>
<evidence type="ECO:0000313" key="2">
    <source>
        <dbReference type="EMBL" id="KAG2311334.1"/>
    </source>
</evidence>
<sequence>MNPYETGSRHALRREWARESACRRRKKGNCVEEVGAEEDVRPAGVKASKASKRKKHGNEAGSRDAGVGYVWRWMCVVEDALGKPETVEFYEMEMETVESAIRAIRESTECEILVWTMKIPVSQVLNPNNTLLKQVDNGTRHRRTATETWLKSCSNTRSRREVLLCLVALHISFGGKCIERKTCNQCIKGFNITVNVKADSGKPEISTDYIYPYTVVYVKAHHSSSQQLTLKRASLMKNIIARKSIWSLTYLESKRRNFVFEA</sequence>
<organism evidence="2 3">
    <name type="scientific">Brassica carinata</name>
    <name type="common">Ethiopian mustard</name>
    <name type="synonym">Abyssinian cabbage</name>
    <dbReference type="NCBI Taxonomy" id="52824"/>
    <lineage>
        <taxon>Eukaryota</taxon>
        <taxon>Viridiplantae</taxon>
        <taxon>Streptophyta</taxon>
        <taxon>Embryophyta</taxon>
        <taxon>Tracheophyta</taxon>
        <taxon>Spermatophyta</taxon>
        <taxon>Magnoliopsida</taxon>
        <taxon>eudicotyledons</taxon>
        <taxon>Gunneridae</taxon>
        <taxon>Pentapetalae</taxon>
        <taxon>rosids</taxon>
        <taxon>malvids</taxon>
        <taxon>Brassicales</taxon>
        <taxon>Brassicaceae</taxon>
        <taxon>Brassiceae</taxon>
        <taxon>Brassica</taxon>
    </lineage>
</organism>
<protein>
    <submittedName>
        <fullName evidence="2">Uncharacterized protein</fullName>
    </submittedName>
</protein>
<gene>
    <name evidence="2" type="ORF">Bca52824_022891</name>
</gene>
<comment type="caution">
    <text evidence="2">The sequence shown here is derived from an EMBL/GenBank/DDBJ whole genome shotgun (WGS) entry which is preliminary data.</text>
</comment>
<evidence type="ECO:0000256" key="1">
    <source>
        <dbReference type="SAM" id="MobiDB-lite"/>
    </source>
</evidence>
<keyword evidence="3" id="KW-1185">Reference proteome</keyword>
<evidence type="ECO:0000313" key="3">
    <source>
        <dbReference type="Proteomes" id="UP000886595"/>
    </source>
</evidence>
<proteinExistence type="predicted"/>
<reference evidence="2 3" key="1">
    <citation type="submission" date="2020-02" db="EMBL/GenBank/DDBJ databases">
        <authorList>
            <person name="Ma Q."/>
            <person name="Huang Y."/>
            <person name="Song X."/>
            <person name="Pei D."/>
        </authorList>
    </citation>
    <scope>NUCLEOTIDE SEQUENCE [LARGE SCALE GENOMIC DNA]</scope>
    <source>
        <strain evidence="2">Sxm20200214</strain>
        <tissue evidence="2">Leaf</tissue>
    </source>
</reference>
<name>A0A8X8ARX5_BRACI</name>
<dbReference type="EMBL" id="JAAMPC010000005">
    <property type="protein sequence ID" value="KAG2311334.1"/>
    <property type="molecule type" value="Genomic_DNA"/>
</dbReference>
<accession>A0A8X8ARX5</accession>
<dbReference type="AlphaFoldDB" id="A0A8X8ARX5"/>
<feature type="compositionally biased region" description="Basic and acidic residues" evidence="1">
    <location>
        <begin position="13"/>
        <end position="22"/>
    </location>
</feature>